<dbReference type="InterPro" id="IPR018733">
    <property type="entry name" value="DUF2274"/>
</dbReference>
<evidence type="ECO:0000313" key="3">
    <source>
        <dbReference type="Proteomes" id="UP000694001"/>
    </source>
</evidence>
<dbReference type="KEGG" id="elio:KO353_00505"/>
<reference evidence="2" key="1">
    <citation type="submission" date="2021-06" db="EMBL/GenBank/DDBJ databases">
        <title>Elioraea tepida, sp. nov., a moderately thermophilic aerobic anoxygenic phototrophic bacterium isolated from an alkaline siliceous hot spring mat community in Yellowstone National Park, WY, USA.</title>
        <authorList>
            <person name="Saini M.K."/>
            <person name="Yoshida S."/>
            <person name="Sebastian A."/>
            <person name="Hirose S."/>
            <person name="Hara E."/>
            <person name="Tamaki H."/>
            <person name="Soulier N.T."/>
            <person name="Albert I."/>
            <person name="Hanada S."/>
            <person name="Bryant D.A."/>
            <person name="Tank M."/>
        </authorList>
    </citation>
    <scope>NUCLEOTIDE SEQUENCE</scope>
    <source>
        <strain evidence="2">MS-P2</strain>
    </source>
</reference>
<feature type="region of interest" description="Disordered" evidence="1">
    <location>
        <begin position="64"/>
        <end position="85"/>
    </location>
</feature>
<dbReference type="AlphaFoldDB" id="A0A975U3P9"/>
<name>A0A975U3P9_9PROT</name>
<proteinExistence type="predicted"/>
<evidence type="ECO:0000313" key="2">
    <source>
        <dbReference type="EMBL" id="QXM24798.1"/>
    </source>
</evidence>
<sequence length="85" mass="9589">MPKLKLGPILDDRPVKLSVELPAELHRDLVAYAEALSRETGQQVEPKKLVAPMLARFLASDRAFRSARRPARWPRAPQPQPARDP</sequence>
<protein>
    <submittedName>
        <fullName evidence="2">DUF2274 domain-containing protein</fullName>
    </submittedName>
</protein>
<dbReference type="Proteomes" id="UP000694001">
    <property type="component" value="Chromosome"/>
</dbReference>
<organism evidence="2 3">
    <name type="scientific">Elioraea tepida</name>
    <dbReference type="NCBI Taxonomy" id="2843330"/>
    <lineage>
        <taxon>Bacteria</taxon>
        <taxon>Pseudomonadati</taxon>
        <taxon>Pseudomonadota</taxon>
        <taxon>Alphaproteobacteria</taxon>
        <taxon>Acetobacterales</taxon>
        <taxon>Elioraeaceae</taxon>
        <taxon>Elioraea</taxon>
    </lineage>
</organism>
<feature type="compositionally biased region" description="Pro residues" evidence="1">
    <location>
        <begin position="76"/>
        <end position="85"/>
    </location>
</feature>
<dbReference type="EMBL" id="CP076448">
    <property type="protein sequence ID" value="QXM24798.1"/>
    <property type="molecule type" value="Genomic_DNA"/>
</dbReference>
<gene>
    <name evidence="2" type="ORF">KO353_00505</name>
</gene>
<keyword evidence="3" id="KW-1185">Reference proteome</keyword>
<evidence type="ECO:0000256" key="1">
    <source>
        <dbReference type="SAM" id="MobiDB-lite"/>
    </source>
</evidence>
<dbReference type="Pfam" id="PF10038">
    <property type="entry name" value="DUF2274"/>
    <property type="match status" value="1"/>
</dbReference>
<accession>A0A975U3P9</accession>
<dbReference type="RefSeq" id="WP_218285855.1">
    <property type="nucleotide sequence ID" value="NZ_CP076448.1"/>
</dbReference>